<dbReference type="Proteomes" id="UP000887572">
    <property type="component" value="Unplaced"/>
</dbReference>
<keyword evidence="1" id="KW-0175">Coiled coil</keyword>
<dbReference type="WBParaSite" id="Gr19_v10_g2813.t2">
    <property type="protein sequence ID" value="Gr19_v10_g2813.t2"/>
    <property type="gene ID" value="Gr19_v10_g2813"/>
</dbReference>
<feature type="region of interest" description="Disordered" evidence="2">
    <location>
        <begin position="94"/>
        <end position="161"/>
    </location>
</feature>
<protein>
    <submittedName>
        <fullName evidence="4">Uncharacterized protein</fullName>
    </submittedName>
</protein>
<feature type="compositionally biased region" description="Polar residues" evidence="2">
    <location>
        <begin position="1468"/>
        <end position="1491"/>
    </location>
</feature>
<feature type="region of interest" description="Disordered" evidence="2">
    <location>
        <begin position="803"/>
        <end position="919"/>
    </location>
</feature>
<evidence type="ECO:0000313" key="4">
    <source>
        <dbReference type="WBParaSite" id="Gr19_v10_g2813.t2"/>
    </source>
</evidence>
<feature type="region of interest" description="Disordered" evidence="2">
    <location>
        <begin position="1314"/>
        <end position="1382"/>
    </location>
</feature>
<feature type="compositionally biased region" description="Low complexity" evidence="2">
    <location>
        <begin position="1492"/>
        <end position="1505"/>
    </location>
</feature>
<evidence type="ECO:0000256" key="1">
    <source>
        <dbReference type="SAM" id="Coils"/>
    </source>
</evidence>
<feature type="compositionally biased region" description="Polar residues" evidence="2">
    <location>
        <begin position="1021"/>
        <end position="1056"/>
    </location>
</feature>
<organism evidence="3 4">
    <name type="scientific">Globodera rostochiensis</name>
    <name type="common">Golden nematode worm</name>
    <name type="synonym">Heterodera rostochiensis</name>
    <dbReference type="NCBI Taxonomy" id="31243"/>
    <lineage>
        <taxon>Eukaryota</taxon>
        <taxon>Metazoa</taxon>
        <taxon>Ecdysozoa</taxon>
        <taxon>Nematoda</taxon>
        <taxon>Chromadorea</taxon>
        <taxon>Rhabditida</taxon>
        <taxon>Tylenchina</taxon>
        <taxon>Tylenchomorpha</taxon>
        <taxon>Tylenchoidea</taxon>
        <taxon>Heteroderidae</taxon>
        <taxon>Heteroderinae</taxon>
        <taxon>Globodera</taxon>
    </lineage>
</organism>
<evidence type="ECO:0000256" key="2">
    <source>
        <dbReference type="SAM" id="MobiDB-lite"/>
    </source>
</evidence>
<feature type="compositionally biased region" description="Low complexity" evidence="2">
    <location>
        <begin position="1130"/>
        <end position="1145"/>
    </location>
</feature>
<feature type="compositionally biased region" description="Low complexity" evidence="2">
    <location>
        <begin position="803"/>
        <end position="819"/>
    </location>
</feature>
<feature type="compositionally biased region" description="Low complexity" evidence="2">
    <location>
        <begin position="873"/>
        <end position="887"/>
    </location>
</feature>
<name>A0A914HQN7_GLORO</name>
<feature type="compositionally biased region" description="Low complexity" evidence="2">
    <location>
        <begin position="1354"/>
        <end position="1367"/>
    </location>
</feature>
<feature type="compositionally biased region" description="Low complexity" evidence="2">
    <location>
        <begin position="836"/>
        <end position="848"/>
    </location>
</feature>
<sequence>MPLRLVITRDQLLRATCTMASDFHPSFIRNYRQNARSFPFFCYFDTTFQEFILKEFIYETQNLGTSYYPIDYWPGSSGTQQKLTECRMSGVFDTSSADNPKQLQQKQHTRPQQQHRANNNRAKAVQQFVGEPAESKSARVGQINRAPTPGSVTAGSAERDGSDDGCFNKQFFSKPSSIVNLEVHHYFPYSPFPAHSSAHLVQHSADEVVKGNSDKRTAIATTEAAENDNNNSLVTSNGPSVAAGNYNSSHRPSFYFPGHNNRPPIIPSRSRDQGVNAVRNFSSTLSLATPSANHCIKEETVEPNKQSEQLPQVGEFAVPAVPARLKAAAVSVFRPPSKKETSKEQLFLGENSKPSTSAVIVGLEGGRSVKEEPIEEQGLGSAAGTPCKTATKDHRTASAKPFRLAFRVSAAAALKLRRVAQNHARALRRLGISTVQFDQRQFGGNSGFCSLSLPSSLSQTRQQQLFQQQQRLQQLSQQQLVVVAQQFRGQPSAEIYSPSKAPSLHRARLAPPSVAAIPATTYPFHHPPVIHQSMDRQSQQQPGPSNVPITPANSVVAENSPLLVNLLSNAPPNQHQQNTIPPQQLTLASQQRFVGNAGVSMQQTPNPSALALQQQQYQQQLYQQQQIQHHRIQQAQQQSTMLFGPGGVPAVAGQMHPHHTAIMMTHQQIRPHGMPGGAPPPPHGMVPMPGACGMPPPYAMLPQQQQSASTAISAAKVNVQGAEVEEPPKKRKRISKKQQQKEEKEREQQQLRLQQEAAMVQMQRQQQQMYLQQRQMAMQQQGIAPVPSQGVIGTPQQSYQQQMAQYQQHYAAQQSNQQNVFNSPPPGNATGGHYANQQNTPSQPSPQQYSASMGAQSAMHYMSPPGVWGTSPQQQQQNLPDYQQQSQMTVTGQTPSNAPALMHMPSQQQQHFRTPGTPGSVGGGAMCYGHSPAATTCSTSTPFHSPPPQQQMVGTPSGGHQTPMGGGPTPPYGNSQGSAGSVQQQQQSQRGTPVGSGGSTVEHSRTNTPQQQQQQPFGLHSVQQHNAQPYQQGPPSHQTMQQMSPADFYQQQKTAQTKQMLQQPLITQQQYQSQSASTSVFPQLSDFAEDGLVDDLVVPSISNEDDFDLDSIEPMRYGDQQQGYHHSHQHVQAQQHQHNHQRVPQQQQNVFAHEQMQLMMQQQQQQQQRQPQSTGTAAGDGPRQLFQVQQHLIPAQQMLNQQQQQMLNQQQQQMLNQQQQQMAMCQQQRRPALGGEQQYQSPITVRQQVDEVNHIEMSAEDKLAAEMEMLPDRSPQLGDKPLSPSKLSETQDRNVTDAIASVMERVAKASFSVGNSGGKTAKSKGHFSKRGSLNIGNSGVPSNQQQSAGQAITSAASSVSFQSSAVSRTPTPQTPNSSGMTAVASTTGVSVGFGGNCGEHLATMERKQQPFGGGGSSYPPSLQQQSQQQRSADVLPAVCRPFSYPAPGVALAENGNGVALANSLPTRSGYETTSGSNSPFQTQSVQQALADSSTSASTTPTTASSVGGGPSAQFNGHFHATTTMQFPPTSNSISPPAQRKAPLSAPRTIESMRFELDSCHQLISVKQPQTSQRKRRGDKGGDGGEQQQQHSTKRKASKDSKGIGGPNLAVATVESNSSKAPASTTTVSKRTP</sequence>
<feature type="compositionally biased region" description="Basic residues" evidence="2">
    <location>
        <begin position="729"/>
        <end position="738"/>
    </location>
</feature>
<accession>A0A914HQN7</accession>
<feature type="region of interest" description="Disordered" evidence="2">
    <location>
        <begin position="1158"/>
        <end position="1181"/>
    </location>
</feature>
<feature type="compositionally biased region" description="Polar residues" evidence="2">
    <location>
        <begin position="888"/>
        <end position="897"/>
    </location>
</feature>
<feature type="region of interest" description="Disordered" evidence="2">
    <location>
        <begin position="1126"/>
        <end position="1145"/>
    </location>
</feature>
<keyword evidence="3" id="KW-1185">Reference proteome</keyword>
<feature type="compositionally biased region" description="Polar residues" evidence="2">
    <location>
        <begin position="1368"/>
        <end position="1382"/>
    </location>
</feature>
<feature type="region of interest" description="Disordered" evidence="2">
    <location>
        <begin position="1561"/>
        <end position="1632"/>
    </location>
</feature>
<feature type="coiled-coil region" evidence="1">
    <location>
        <begin position="1200"/>
        <end position="1228"/>
    </location>
</feature>
<feature type="region of interest" description="Disordered" evidence="2">
    <location>
        <begin position="1272"/>
        <end position="1291"/>
    </location>
</feature>
<feature type="compositionally biased region" description="Low complexity" evidence="2">
    <location>
        <begin position="1158"/>
        <end position="1172"/>
    </location>
</feature>
<feature type="compositionally biased region" description="Low complexity" evidence="2">
    <location>
        <begin position="972"/>
        <end position="991"/>
    </location>
</feature>
<evidence type="ECO:0000313" key="3">
    <source>
        <dbReference type="Proteomes" id="UP000887572"/>
    </source>
</evidence>
<proteinExistence type="predicted"/>
<feature type="compositionally biased region" description="Polar residues" evidence="2">
    <location>
        <begin position="1520"/>
        <end position="1535"/>
    </location>
</feature>
<feature type="region of interest" description="Disordered" evidence="2">
    <location>
        <begin position="936"/>
        <end position="1056"/>
    </location>
</feature>
<reference evidence="4" key="1">
    <citation type="submission" date="2022-11" db="UniProtKB">
        <authorList>
            <consortium name="WormBaseParasite"/>
        </authorList>
    </citation>
    <scope>IDENTIFICATION</scope>
</reference>
<feature type="compositionally biased region" description="Low complexity" evidence="2">
    <location>
        <begin position="102"/>
        <end position="114"/>
    </location>
</feature>
<feature type="region of interest" description="Disordered" evidence="2">
    <location>
        <begin position="376"/>
        <end position="395"/>
    </location>
</feature>
<feature type="compositionally biased region" description="Polar residues" evidence="2">
    <location>
        <begin position="1613"/>
        <end position="1632"/>
    </location>
</feature>
<feature type="compositionally biased region" description="Low complexity" evidence="2">
    <location>
        <begin position="1417"/>
        <end position="1429"/>
    </location>
</feature>
<feature type="region of interest" description="Disordered" evidence="2">
    <location>
        <begin position="1407"/>
        <end position="1433"/>
    </location>
</feature>
<feature type="region of interest" description="Disordered" evidence="2">
    <location>
        <begin position="1468"/>
        <end position="1545"/>
    </location>
</feature>
<feature type="region of interest" description="Disordered" evidence="2">
    <location>
        <begin position="719"/>
        <end position="750"/>
    </location>
</feature>
<feature type="compositionally biased region" description="Basic and acidic residues" evidence="2">
    <location>
        <begin position="739"/>
        <end position="749"/>
    </location>
</feature>
<feature type="compositionally biased region" description="Polar residues" evidence="2">
    <location>
        <begin position="1334"/>
        <end position="1353"/>
    </location>
</feature>